<dbReference type="SMR" id="A0A1D6MRF4"/>
<evidence type="ECO:0000256" key="5">
    <source>
        <dbReference type="ARBA" id="ARBA00022833"/>
    </source>
</evidence>
<evidence type="ECO:0000256" key="6">
    <source>
        <dbReference type="ARBA" id="ARBA00023015"/>
    </source>
</evidence>
<evidence type="ECO:0000256" key="8">
    <source>
        <dbReference type="ARBA" id="ARBA00023242"/>
    </source>
</evidence>
<sequence length="359" mass="41431">MINNISISNMEAKAKEFNEVIQEQYYPWFAQYMVMKRASIEPNFHDLYLKFFDKVNSKSLNKEILKATYENCKFRGALLAKNLGSWLGKFTIGRNQALRAKEIDPKSLIVEAYEKGLMIVVIPFTSKILEPCQSSIAYRPPNPWTMGILSLLAEIYNLPNLKMNLKFDIEVLFKNLTVDILMELVNVTKFFQMPKYLLPAHVCHWCGTWKGDKICSSCKKARYCSEKHQALHWRTGHKNDCLQIISSSAASNSVLPTIGKVPANTSWPEFEIKIDYEGIFDSNSGDENNSKLLVMQRHGKPDAMMQSWMDQFEADSDNKCWTSFQERVSRAPNQVLRYCREPNAKRNMCIMQVLSRTKC</sequence>
<keyword evidence="8" id="KW-0539">Nucleus</keyword>
<keyword evidence="4" id="KW-0863">Zinc-finger</keyword>
<evidence type="ECO:0000256" key="4">
    <source>
        <dbReference type="ARBA" id="ARBA00022771"/>
    </source>
</evidence>
<dbReference type="GO" id="GO:0008270">
    <property type="term" value="F:zinc ion binding"/>
    <property type="evidence" value="ECO:0007669"/>
    <property type="project" value="UniProtKB-KW"/>
</dbReference>
<dbReference type="FunFam" id="1.25.40.180:FF:000012">
    <property type="entry name" value="Ccr4-Not transcription complex subunit"/>
    <property type="match status" value="1"/>
</dbReference>
<dbReference type="Gene3D" id="1.25.40.180">
    <property type="match status" value="1"/>
</dbReference>
<evidence type="ECO:0000256" key="3">
    <source>
        <dbReference type="ARBA" id="ARBA00022723"/>
    </source>
</evidence>
<name>A0A1D6MRF4_MAIZE</name>
<keyword evidence="7" id="KW-0804">Transcription</keyword>
<dbReference type="GO" id="GO:0017148">
    <property type="term" value="P:negative regulation of translation"/>
    <property type="evidence" value="ECO:0007669"/>
    <property type="project" value="InterPro"/>
</dbReference>
<dbReference type="PROSITE" id="PS50865">
    <property type="entry name" value="ZF_MYND_2"/>
    <property type="match status" value="1"/>
</dbReference>
<dbReference type="InterPro" id="IPR032191">
    <property type="entry name" value="CNOT1_CAF1_bind"/>
</dbReference>
<dbReference type="InterPro" id="IPR040398">
    <property type="entry name" value="Not1"/>
</dbReference>
<dbReference type="Gene3D" id="6.10.140.2220">
    <property type="match status" value="1"/>
</dbReference>
<keyword evidence="5" id="KW-0862">Zinc</keyword>
<gene>
    <name evidence="9" type="ORF">ZEAMMB73_Zm00001d040569</name>
</gene>
<keyword evidence="6" id="KW-0805">Transcription regulation</keyword>
<dbReference type="InterPro" id="IPR002893">
    <property type="entry name" value="Znf_MYND"/>
</dbReference>
<dbReference type="ExpressionAtlas" id="A0A1D6MRF4">
    <property type="expression patterns" value="baseline"/>
</dbReference>
<dbReference type="GO" id="GO:0000289">
    <property type="term" value="P:nuclear-transcribed mRNA poly(A) tail shortening"/>
    <property type="evidence" value="ECO:0007669"/>
    <property type="project" value="UniProtKB-ARBA"/>
</dbReference>
<dbReference type="Pfam" id="PF16415">
    <property type="entry name" value="CNOT1_CAF1_bind"/>
    <property type="match status" value="1"/>
</dbReference>
<dbReference type="InParanoid" id="A0A1D6MRF4"/>
<comment type="subcellular location">
    <subcellularLocation>
        <location evidence="1">Nucleus</location>
    </subcellularLocation>
</comment>
<organism evidence="9">
    <name type="scientific">Zea mays</name>
    <name type="common">Maize</name>
    <dbReference type="NCBI Taxonomy" id="4577"/>
    <lineage>
        <taxon>Eukaryota</taxon>
        <taxon>Viridiplantae</taxon>
        <taxon>Streptophyta</taxon>
        <taxon>Embryophyta</taxon>
        <taxon>Tracheophyta</taxon>
        <taxon>Spermatophyta</taxon>
        <taxon>Magnoliopsida</taxon>
        <taxon>Liliopsida</taxon>
        <taxon>Poales</taxon>
        <taxon>Poaceae</taxon>
        <taxon>PACMAD clade</taxon>
        <taxon>Panicoideae</taxon>
        <taxon>Andropogonodae</taxon>
        <taxon>Andropogoneae</taxon>
        <taxon>Tripsacinae</taxon>
        <taxon>Zea</taxon>
    </lineage>
</organism>
<dbReference type="SUPFAM" id="SSF144232">
    <property type="entry name" value="HIT/MYND zinc finger-like"/>
    <property type="match status" value="1"/>
</dbReference>
<evidence type="ECO:0000256" key="2">
    <source>
        <dbReference type="ARBA" id="ARBA00022491"/>
    </source>
</evidence>
<dbReference type="EMBL" id="CM007649">
    <property type="protein sequence ID" value="ONM31564.1"/>
    <property type="molecule type" value="Genomic_DNA"/>
</dbReference>
<evidence type="ECO:0000313" key="9">
    <source>
        <dbReference type="EMBL" id="ONM31564.1"/>
    </source>
</evidence>
<reference evidence="9" key="1">
    <citation type="submission" date="2015-12" db="EMBL/GenBank/DDBJ databases">
        <title>Update maize B73 reference genome by single molecule sequencing technologies.</title>
        <authorList>
            <consortium name="Maize Genome Sequencing Project"/>
            <person name="Ware D."/>
        </authorList>
    </citation>
    <scope>NUCLEOTIDE SEQUENCE [LARGE SCALE GENOMIC DNA]</scope>
    <source>
        <tissue evidence="9">Seedling</tissue>
    </source>
</reference>
<evidence type="ECO:0000256" key="1">
    <source>
        <dbReference type="ARBA" id="ARBA00004123"/>
    </source>
</evidence>
<proteinExistence type="predicted"/>
<accession>A0A1D6MRF4</accession>
<dbReference type="GO" id="GO:0005634">
    <property type="term" value="C:nucleus"/>
    <property type="evidence" value="ECO:0007669"/>
    <property type="project" value="UniProtKB-SubCell"/>
</dbReference>
<protein>
    <submittedName>
        <fullName evidence="9">Zinc finger (MYND type) family protein / programmed cell death 2 C-terminal domain-containing protein</fullName>
    </submittedName>
</protein>
<dbReference type="AlphaFoldDB" id="A0A1D6MRF4"/>
<dbReference type="GO" id="GO:0030015">
    <property type="term" value="C:CCR4-NOT core complex"/>
    <property type="evidence" value="ECO:0007669"/>
    <property type="project" value="InterPro"/>
</dbReference>
<keyword evidence="3" id="KW-0479">Metal-binding</keyword>
<dbReference type="Pfam" id="PF01753">
    <property type="entry name" value="zf-MYND"/>
    <property type="match status" value="1"/>
</dbReference>
<evidence type="ECO:0000256" key="7">
    <source>
        <dbReference type="ARBA" id="ARBA00023163"/>
    </source>
</evidence>
<dbReference type="PANTHER" id="PTHR13162">
    <property type="entry name" value="CCR4-NOT TRANSCRIPTION COMPLEX"/>
    <property type="match status" value="1"/>
</dbReference>
<dbReference type="STRING" id="4577.A0A1D6MRF4"/>
<dbReference type="PANTHER" id="PTHR13162:SF8">
    <property type="entry name" value="CCR4-NOT TRANSCRIPTION COMPLEX SUBUNIT 1"/>
    <property type="match status" value="1"/>
</dbReference>
<keyword evidence="2" id="KW-0678">Repressor</keyword>